<dbReference type="SMART" id="SM00100">
    <property type="entry name" value="cNMP"/>
    <property type="match status" value="1"/>
</dbReference>
<dbReference type="EMBL" id="JACOMF010000148">
    <property type="protein sequence ID" value="MBC4019246.1"/>
    <property type="molecule type" value="Genomic_DNA"/>
</dbReference>
<proteinExistence type="predicted"/>
<evidence type="ECO:0000256" key="2">
    <source>
        <dbReference type="ARBA" id="ARBA00023125"/>
    </source>
</evidence>
<name>A0A9X0R426_9PROT</name>
<dbReference type="GO" id="GO:0003700">
    <property type="term" value="F:DNA-binding transcription factor activity"/>
    <property type="evidence" value="ECO:0007669"/>
    <property type="project" value="TreeGrafter"/>
</dbReference>
<keyword evidence="1" id="KW-0805">Transcription regulation</keyword>
<gene>
    <name evidence="5" type="ORF">H7965_28945</name>
</gene>
<organism evidence="5 6">
    <name type="scientific">Siccirubricoccus deserti</name>
    <dbReference type="NCBI Taxonomy" id="2013562"/>
    <lineage>
        <taxon>Bacteria</taxon>
        <taxon>Pseudomonadati</taxon>
        <taxon>Pseudomonadota</taxon>
        <taxon>Alphaproteobacteria</taxon>
        <taxon>Acetobacterales</taxon>
        <taxon>Roseomonadaceae</taxon>
        <taxon>Siccirubricoccus</taxon>
    </lineage>
</organism>
<dbReference type="SUPFAM" id="SSF51206">
    <property type="entry name" value="cAMP-binding domain-like"/>
    <property type="match status" value="1"/>
</dbReference>
<dbReference type="Pfam" id="PF00027">
    <property type="entry name" value="cNMP_binding"/>
    <property type="match status" value="1"/>
</dbReference>
<dbReference type="InterPro" id="IPR036388">
    <property type="entry name" value="WH-like_DNA-bd_sf"/>
</dbReference>
<evidence type="ECO:0000313" key="5">
    <source>
        <dbReference type="EMBL" id="MBC4019246.1"/>
    </source>
</evidence>
<feature type="domain" description="Cyclic nucleotide-binding" evidence="4">
    <location>
        <begin position="15"/>
        <end position="136"/>
    </location>
</feature>
<dbReference type="PANTHER" id="PTHR24567:SF74">
    <property type="entry name" value="HTH-TYPE TRANSCRIPTIONAL REGULATOR ARCR"/>
    <property type="match status" value="1"/>
</dbReference>
<keyword evidence="3" id="KW-0804">Transcription</keyword>
<evidence type="ECO:0000313" key="6">
    <source>
        <dbReference type="Proteomes" id="UP000600101"/>
    </source>
</evidence>
<dbReference type="InterPro" id="IPR000595">
    <property type="entry name" value="cNMP-bd_dom"/>
</dbReference>
<evidence type="ECO:0000259" key="4">
    <source>
        <dbReference type="SMART" id="SM00100"/>
    </source>
</evidence>
<dbReference type="GO" id="GO:0005829">
    <property type="term" value="C:cytosol"/>
    <property type="evidence" value="ECO:0007669"/>
    <property type="project" value="TreeGrafter"/>
</dbReference>
<dbReference type="InterPro" id="IPR018490">
    <property type="entry name" value="cNMP-bd_dom_sf"/>
</dbReference>
<dbReference type="GO" id="GO:0003677">
    <property type="term" value="F:DNA binding"/>
    <property type="evidence" value="ECO:0007669"/>
    <property type="project" value="UniProtKB-KW"/>
</dbReference>
<dbReference type="InterPro" id="IPR012318">
    <property type="entry name" value="HTH_CRP"/>
</dbReference>
<evidence type="ECO:0000256" key="3">
    <source>
        <dbReference type="ARBA" id="ARBA00023163"/>
    </source>
</evidence>
<dbReference type="AlphaFoldDB" id="A0A9X0R426"/>
<evidence type="ECO:0000256" key="1">
    <source>
        <dbReference type="ARBA" id="ARBA00023015"/>
    </source>
</evidence>
<dbReference type="InterPro" id="IPR050397">
    <property type="entry name" value="Env_Response_Regulators"/>
</dbReference>
<comment type="caution">
    <text evidence="5">The sequence shown here is derived from an EMBL/GenBank/DDBJ whole genome shotgun (WGS) entry which is preliminary data.</text>
</comment>
<dbReference type="InterPro" id="IPR014710">
    <property type="entry name" value="RmlC-like_jellyroll"/>
</dbReference>
<keyword evidence="6" id="KW-1185">Reference proteome</keyword>
<dbReference type="Gene3D" id="1.10.10.10">
    <property type="entry name" value="Winged helix-like DNA-binding domain superfamily/Winged helix DNA-binding domain"/>
    <property type="match status" value="1"/>
</dbReference>
<reference evidence="5" key="1">
    <citation type="submission" date="2020-08" db="EMBL/GenBank/DDBJ databases">
        <authorList>
            <person name="Hu Y."/>
            <person name="Nguyen S.V."/>
            <person name="Li F."/>
            <person name="Fanning S."/>
        </authorList>
    </citation>
    <scope>NUCLEOTIDE SEQUENCE</scope>
    <source>
        <strain evidence="5">SYSU D8009</strain>
    </source>
</reference>
<dbReference type="SUPFAM" id="SSF46785">
    <property type="entry name" value="Winged helix' DNA-binding domain"/>
    <property type="match status" value="1"/>
</dbReference>
<dbReference type="InterPro" id="IPR036390">
    <property type="entry name" value="WH_DNA-bd_sf"/>
</dbReference>
<sequence length="248" mass="27595">MALFDQITRSPRNRLLAALPPEDLARLWPRLERIELPARHILYTADEPITAVHFPETGWVSMLATLESGDAAEVGLIGREGVVGLPLLFGMDWAPHEAMTQARCTLLQLDVAAFREELEARSALWTHLLRYAMAFSVQVSQTAACNGRHHIEDRLARWLLMAHDRSEGAAFPMTHEFLSMMLGVRRAGISVAAGILQKAGLIDYAHGRMEITDRPGLEAASCECYGAVRRTCDRLLEQPGSVKAPCWR</sequence>
<protein>
    <submittedName>
        <fullName evidence="5">Crp/Fnr family transcriptional regulator</fullName>
    </submittedName>
</protein>
<dbReference type="Pfam" id="PF13545">
    <property type="entry name" value="HTH_Crp_2"/>
    <property type="match status" value="1"/>
</dbReference>
<dbReference type="Gene3D" id="2.60.120.10">
    <property type="entry name" value="Jelly Rolls"/>
    <property type="match status" value="1"/>
</dbReference>
<dbReference type="PANTHER" id="PTHR24567">
    <property type="entry name" value="CRP FAMILY TRANSCRIPTIONAL REGULATORY PROTEIN"/>
    <property type="match status" value="1"/>
</dbReference>
<dbReference type="RefSeq" id="WP_186773965.1">
    <property type="nucleotide sequence ID" value="NZ_JACOMF010000148.1"/>
</dbReference>
<accession>A0A9X0R426</accession>
<dbReference type="CDD" id="cd00038">
    <property type="entry name" value="CAP_ED"/>
    <property type="match status" value="1"/>
</dbReference>
<dbReference type="Proteomes" id="UP000600101">
    <property type="component" value="Unassembled WGS sequence"/>
</dbReference>
<keyword evidence="2" id="KW-0238">DNA-binding</keyword>